<protein>
    <submittedName>
        <fullName evidence="1">Glycosyltransferase family 4 protein</fullName>
    </submittedName>
</protein>
<dbReference type="GO" id="GO:0016757">
    <property type="term" value="F:glycosyltransferase activity"/>
    <property type="evidence" value="ECO:0007669"/>
    <property type="project" value="TreeGrafter"/>
</dbReference>
<proteinExistence type="predicted"/>
<dbReference type="Pfam" id="PF13692">
    <property type="entry name" value="Glyco_trans_1_4"/>
    <property type="match status" value="1"/>
</dbReference>
<reference evidence="1 2" key="1">
    <citation type="submission" date="2019-09" db="EMBL/GenBank/DDBJ databases">
        <title>Salinarimonas rosea gen. nov., sp. nov., a new member of the a-2 subgroup of the Proteobacteria.</title>
        <authorList>
            <person name="Liu J."/>
        </authorList>
    </citation>
    <scope>NUCLEOTIDE SEQUENCE [LARGE SCALE GENOMIC DNA]</scope>
    <source>
        <strain evidence="1 2">BN140002</strain>
    </source>
</reference>
<accession>A0A5B2V9W4</accession>
<dbReference type="CDD" id="cd03801">
    <property type="entry name" value="GT4_PimA-like"/>
    <property type="match status" value="1"/>
</dbReference>
<name>A0A5B2V9W4_9HYPH</name>
<comment type="caution">
    <text evidence="1">The sequence shown here is derived from an EMBL/GenBank/DDBJ whole genome shotgun (WGS) entry which is preliminary data.</text>
</comment>
<evidence type="ECO:0000313" key="1">
    <source>
        <dbReference type="EMBL" id="KAA2235230.1"/>
    </source>
</evidence>
<dbReference type="SUPFAM" id="SSF53756">
    <property type="entry name" value="UDP-Glycosyltransferase/glycogen phosphorylase"/>
    <property type="match status" value="1"/>
</dbReference>
<dbReference type="InterPro" id="IPR050194">
    <property type="entry name" value="Glycosyltransferase_grp1"/>
</dbReference>
<dbReference type="PANTHER" id="PTHR45947">
    <property type="entry name" value="SULFOQUINOVOSYL TRANSFERASE SQD2"/>
    <property type="match status" value="1"/>
</dbReference>
<keyword evidence="1" id="KW-0808">Transferase</keyword>
<dbReference type="Gene3D" id="3.40.50.2000">
    <property type="entry name" value="Glycogen Phosphorylase B"/>
    <property type="match status" value="2"/>
</dbReference>
<dbReference type="AlphaFoldDB" id="A0A5B2V9W4"/>
<gene>
    <name evidence="1" type="ORF">F0L46_21025</name>
</gene>
<organism evidence="1 2">
    <name type="scientific">Salinarimonas soli</name>
    <dbReference type="NCBI Taxonomy" id="1638099"/>
    <lineage>
        <taxon>Bacteria</taxon>
        <taxon>Pseudomonadati</taxon>
        <taxon>Pseudomonadota</taxon>
        <taxon>Alphaproteobacteria</taxon>
        <taxon>Hyphomicrobiales</taxon>
        <taxon>Salinarimonadaceae</taxon>
        <taxon>Salinarimonas</taxon>
    </lineage>
</organism>
<dbReference type="EMBL" id="VUOA01000037">
    <property type="protein sequence ID" value="KAA2235230.1"/>
    <property type="molecule type" value="Genomic_DNA"/>
</dbReference>
<dbReference type="Proteomes" id="UP000323142">
    <property type="component" value="Unassembled WGS sequence"/>
</dbReference>
<evidence type="ECO:0000313" key="2">
    <source>
        <dbReference type="Proteomes" id="UP000323142"/>
    </source>
</evidence>
<sequence>MGLERESRRGTRTTMARITLICPTHTRFSLADWGTAALGGIETTTIELARALTARGHRLVVATRQEAGPIEVDGVLNVPLADAGRHPADLFVSSNDPGPLGAAPAGARRVLWLHNPLALEKAVRRRYIGALVRLRPDAVFVGTVARAAMSRLYPFASRTVIPHGVSDIFRQAAPTDGSSRRFVWASQRQRGLEPTLDAWKRNGELRAARAELHVYGTAASEVGWTPEEARAAGVVFHPRQDQAGLAAAYSGARAMIYPGAHDETFCLAAAEAQAMGLPVVTLGIGSLSERVQHGVNGLVANSYGELLALSAHLARDDSLWRLLHAGAGHQRDLLTWDRSARLWEAFLLGGSRDDAEDERKP</sequence>
<dbReference type="PANTHER" id="PTHR45947:SF3">
    <property type="entry name" value="SULFOQUINOVOSYL TRANSFERASE SQD2"/>
    <property type="match status" value="1"/>
</dbReference>
<keyword evidence="2" id="KW-1185">Reference proteome</keyword>
<reference evidence="1 2" key="2">
    <citation type="submission" date="2019-09" db="EMBL/GenBank/DDBJ databases">
        <authorList>
            <person name="Jin C."/>
        </authorList>
    </citation>
    <scope>NUCLEOTIDE SEQUENCE [LARGE SCALE GENOMIC DNA]</scope>
    <source>
        <strain evidence="1 2">BN140002</strain>
    </source>
</reference>
<dbReference type="OrthoDB" id="5490598at2"/>